<dbReference type="PANTHER" id="PTHR35011:SF2">
    <property type="entry name" value="2,3-DIKETO-L-GULONATE TRAP TRANSPORTER SMALL PERMEASE PROTEIN YIAM"/>
    <property type="match status" value="1"/>
</dbReference>
<dbReference type="InterPro" id="IPR055348">
    <property type="entry name" value="DctQ"/>
</dbReference>
<gene>
    <name evidence="11" type="ORF">EU508_17925</name>
    <name evidence="12" type="ORF">EU509_03215</name>
</gene>
<evidence type="ECO:0000313" key="12">
    <source>
        <dbReference type="EMBL" id="KAA1163783.1"/>
    </source>
</evidence>
<name>A0A833AK73_9GAMM</name>
<dbReference type="AlphaFoldDB" id="A0A833AK73"/>
<comment type="subunit">
    <text evidence="9">The complex comprises the extracytoplasmic solute receptor protein and the two transmembrane proteins.</text>
</comment>
<dbReference type="GO" id="GO:0022857">
    <property type="term" value="F:transmembrane transporter activity"/>
    <property type="evidence" value="ECO:0007669"/>
    <property type="project" value="UniProtKB-UniRule"/>
</dbReference>
<dbReference type="GO" id="GO:0005886">
    <property type="term" value="C:plasma membrane"/>
    <property type="evidence" value="ECO:0007669"/>
    <property type="project" value="UniProtKB-SubCell"/>
</dbReference>
<dbReference type="Proteomes" id="UP000324162">
    <property type="component" value="Unassembled WGS sequence"/>
</dbReference>
<evidence type="ECO:0000256" key="3">
    <source>
        <dbReference type="ARBA" id="ARBA00022475"/>
    </source>
</evidence>
<feature type="transmembrane region" description="Helical" evidence="9">
    <location>
        <begin position="88"/>
        <end position="113"/>
    </location>
</feature>
<comment type="caution">
    <text evidence="11">The sequence shown here is derived from an EMBL/GenBank/DDBJ whole genome shotgun (WGS) entry which is preliminary data.</text>
</comment>
<evidence type="ECO:0000256" key="2">
    <source>
        <dbReference type="ARBA" id="ARBA00022448"/>
    </source>
</evidence>
<dbReference type="GO" id="GO:0015740">
    <property type="term" value="P:C4-dicarboxylate transport"/>
    <property type="evidence" value="ECO:0007669"/>
    <property type="project" value="TreeGrafter"/>
</dbReference>
<evidence type="ECO:0000313" key="11">
    <source>
        <dbReference type="EMBL" id="KAA1156813.1"/>
    </source>
</evidence>
<evidence type="ECO:0000256" key="1">
    <source>
        <dbReference type="ARBA" id="ARBA00004429"/>
    </source>
</evidence>
<dbReference type="Proteomes" id="UP000322915">
    <property type="component" value="Unassembled WGS sequence"/>
</dbReference>
<protein>
    <recommendedName>
        <fullName evidence="9">TRAP transporter small permease protein</fullName>
    </recommendedName>
</protein>
<reference evidence="13 14" key="1">
    <citation type="submission" date="2019-01" db="EMBL/GenBank/DDBJ databases">
        <title>Genome sequences of marine Pseudoalteromonas species.</title>
        <authorList>
            <person name="Boraston A.B."/>
            <person name="Hehemann J.-H."/>
            <person name="Vickers C.J."/>
            <person name="Salama-Alber O."/>
            <person name="Abe K."/>
            <person name="Hettle A.J."/>
        </authorList>
    </citation>
    <scope>NUCLEOTIDE SEQUENCE [LARGE SCALE GENOMIC DNA]</scope>
    <source>
        <strain evidence="11 14">PS42</strain>
        <strain evidence="12 13">PS47</strain>
    </source>
</reference>
<comment type="function">
    <text evidence="9">Part of the tripartite ATP-independent periplasmic (TRAP) transport system.</text>
</comment>
<feature type="transmembrane region" description="Helical" evidence="9">
    <location>
        <begin position="125"/>
        <end position="148"/>
    </location>
</feature>
<feature type="transmembrane region" description="Helical" evidence="9">
    <location>
        <begin position="48"/>
        <end position="67"/>
    </location>
</feature>
<feature type="transmembrane region" description="Helical" evidence="9">
    <location>
        <begin position="12"/>
        <end position="33"/>
    </location>
</feature>
<organism evidence="11 14">
    <name type="scientific">Pseudoalteromonas fuliginea</name>
    <dbReference type="NCBI Taxonomy" id="1872678"/>
    <lineage>
        <taxon>Bacteria</taxon>
        <taxon>Pseudomonadati</taxon>
        <taxon>Pseudomonadota</taxon>
        <taxon>Gammaproteobacteria</taxon>
        <taxon>Alteromonadales</taxon>
        <taxon>Pseudoalteromonadaceae</taxon>
        <taxon>Pseudoalteromonas</taxon>
    </lineage>
</organism>
<evidence type="ECO:0000256" key="4">
    <source>
        <dbReference type="ARBA" id="ARBA00022519"/>
    </source>
</evidence>
<evidence type="ECO:0000256" key="5">
    <source>
        <dbReference type="ARBA" id="ARBA00022692"/>
    </source>
</evidence>
<evidence type="ECO:0000256" key="8">
    <source>
        <dbReference type="ARBA" id="ARBA00038436"/>
    </source>
</evidence>
<comment type="similarity">
    <text evidence="8 9">Belongs to the TRAP transporter small permease family.</text>
</comment>
<dbReference type="EMBL" id="SEUK01000055">
    <property type="protein sequence ID" value="KAA1156813.1"/>
    <property type="molecule type" value="Genomic_DNA"/>
</dbReference>
<dbReference type="InterPro" id="IPR007387">
    <property type="entry name" value="TRAP_DctQ"/>
</dbReference>
<keyword evidence="6 9" id="KW-1133">Transmembrane helix</keyword>
<keyword evidence="13" id="KW-1185">Reference proteome</keyword>
<accession>A0A833AK73</accession>
<evidence type="ECO:0000256" key="7">
    <source>
        <dbReference type="ARBA" id="ARBA00023136"/>
    </source>
</evidence>
<evidence type="ECO:0000313" key="13">
    <source>
        <dbReference type="Proteomes" id="UP000322915"/>
    </source>
</evidence>
<dbReference type="EMBL" id="SEUJ01000053">
    <property type="protein sequence ID" value="KAA1163783.1"/>
    <property type="molecule type" value="Genomic_DNA"/>
</dbReference>
<evidence type="ECO:0000256" key="6">
    <source>
        <dbReference type="ARBA" id="ARBA00022989"/>
    </source>
</evidence>
<evidence type="ECO:0000259" key="10">
    <source>
        <dbReference type="Pfam" id="PF04290"/>
    </source>
</evidence>
<proteinExistence type="inferred from homology"/>
<dbReference type="Pfam" id="PF04290">
    <property type="entry name" value="DctQ"/>
    <property type="match status" value="1"/>
</dbReference>
<dbReference type="PANTHER" id="PTHR35011">
    <property type="entry name" value="2,3-DIKETO-L-GULONATE TRAP TRANSPORTER SMALL PERMEASE PROTEIN YIAM"/>
    <property type="match status" value="1"/>
</dbReference>
<keyword evidence="7 9" id="KW-0472">Membrane</keyword>
<keyword evidence="4 9" id="KW-0997">Cell inner membrane</keyword>
<keyword evidence="2 9" id="KW-0813">Transport</keyword>
<evidence type="ECO:0000256" key="9">
    <source>
        <dbReference type="RuleBase" id="RU369079"/>
    </source>
</evidence>
<sequence>MMRKFNTLLNHLIERILIMAMVAIVAVVCWQVFSRFIMRSPSSYTEELARFLLIWIGVLGAAYAYRTRAHLGLDLFYEKMKPRLKHKCAIFIELIALITASSLLIYGGALLMLLSFDLKQTSAALGINMGFVYLVLPLSGVLIAINCLDNLLQLAATRQKEEV</sequence>
<feature type="domain" description="Tripartite ATP-independent periplasmic transporters DctQ component" evidence="10">
    <location>
        <begin position="24"/>
        <end position="155"/>
    </location>
</feature>
<evidence type="ECO:0000313" key="14">
    <source>
        <dbReference type="Proteomes" id="UP000324162"/>
    </source>
</evidence>
<keyword evidence="5 9" id="KW-0812">Transmembrane</keyword>
<comment type="subcellular location">
    <subcellularLocation>
        <location evidence="1 9">Cell inner membrane</location>
        <topology evidence="1 9">Multi-pass membrane protein</topology>
    </subcellularLocation>
</comment>
<keyword evidence="3" id="KW-1003">Cell membrane</keyword>
<dbReference type="RefSeq" id="WP_007377230.1">
    <property type="nucleotide sequence ID" value="NZ_SEUJ01000053.1"/>
</dbReference>